<protein>
    <submittedName>
        <fullName evidence="2">Uncharacterized protein</fullName>
    </submittedName>
</protein>
<name>A0AAD5BQF6_AMBAR</name>
<dbReference type="EMBL" id="JAMZMK010011613">
    <property type="protein sequence ID" value="KAI7726651.1"/>
    <property type="molecule type" value="Genomic_DNA"/>
</dbReference>
<proteinExistence type="predicted"/>
<comment type="caution">
    <text evidence="2">The sequence shown here is derived from an EMBL/GenBank/DDBJ whole genome shotgun (WGS) entry which is preliminary data.</text>
</comment>
<dbReference type="Proteomes" id="UP001206925">
    <property type="component" value="Unassembled WGS sequence"/>
</dbReference>
<sequence length="140" mass="15974">MKQFRRRTRIYILSLLFLSVFAPILLLYESKGFIEDLTSFKSRRELLRLNIVKQEEGGGLREPILNVYKDVTFDPVVSSGSPDLGDKSDENNDITNRNEGETDAKGNNDITKRNEAYPDAEGNDVQRQEEKMMLNSGTKV</sequence>
<gene>
    <name evidence="2" type="ORF">M8C21_006119</name>
</gene>
<dbReference type="AlphaFoldDB" id="A0AAD5BQF6"/>
<feature type="compositionally biased region" description="Basic and acidic residues" evidence="1">
    <location>
        <begin position="84"/>
        <end position="116"/>
    </location>
</feature>
<reference evidence="2" key="1">
    <citation type="submission" date="2022-06" db="EMBL/GenBank/DDBJ databases">
        <title>Uncovering the hologenomic basis of an extraordinary plant invasion.</title>
        <authorList>
            <person name="Bieker V.C."/>
            <person name="Martin M.D."/>
            <person name="Gilbert T."/>
            <person name="Hodgins K."/>
            <person name="Battlay P."/>
            <person name="Petersen B."/>
            <person name="Wilson J."/>
        </authorList>
    </citation>
    <scope>NUCLEOTIDE SEQUENCE</scope>
    <source>
        <strain evidence="2">AA19_3_7</strain>
        <tissue evidence="2">Leaf</tissue>
    </source>
</reference>
<evidence type="ECO:0000256" key="1">
    <source>
        <dbReference type="SAM" id="MobiDB-lite"/>
    </source>
</evidence>
<accession>A0AAD5BQF6</accession>
<keyword evidence="3" id="KW-1185">Reference proteome</keyword>
<evidence type="ECO:0000313" key="3">
    <source>
        <dbReference type="Proteomes" id="UP001206925"/>
    </source>
</evidence>
<organism evidence="2 3">
    <name type="scientific">Ambrosia artemisiifolia</name>
    <name type="common">Common ragweed</name>
    <dbReference type="NCBI Taxonomy" id="4212"/>
    <lineage>
        <taxon>Eukaryota</taxon>
        <taxon>Viridiplantae</taxon>
        <taxon>Streptophyta</taxon>
        <taxon>Embryophyta</taxon>
        <taxon>Tracheophyta</taxon>
        <taxon>Spermatophyta</taxon>
        <taxon>Magnoliopsida</taxon>
        <taxon>eudicotyledons</taxon>
        <taxon>Gunneridae</taxon>
        <taxon>Pentapetalae</taxon>
        <taxon>asterids</taxon>
        <taxon>campanulids</taxon>
        <taxon>Asterales</taxon>
        <taxon>Asteraceae</taxon>
        <taxon>Asteroideae</taxon>
        <taxon>Heliantheae alliance</taxon>
        <taxon>Heliantheae</taxon>
        <taxon>Ambrosia</taxon>
    </lineage>
</organism>
<feature type="region of interest" description="Disordered" evidence="1">
    <location>
        <begin position="78"/>
        <end position="140"/>
    </location>
</feature>
<evidence type="ECO:0000313" key="2">
    <source>
        <dbReference type="EMBL" id="KAI7726651.1"/>
    </source>
</evidence>